<dbReference type="Proteomes" id="UP000283474">
    <property type="component" value="Chromosome"/>
</dbReference>
<dbReference type="RefSeq" id="WP_128356289.1">
    <property type="nucleotide sequence ID" value="NZ_CP022987.1"/>
</dbReference>
<protein>
    <recommendedName>
        <fullName evidence="5">HTH lysR-type domain-containing protein</fullName>
    </recommendedName>
</protein>
<dbReference type="KEGG" id="pus:CKA81_16580"/>
<accession>A0A410GG92</accession>
<feature type="domain" description="HTH lysR-type" evidence="5">
    <location>
        <begin position="2"/>
        <end position="59"/>
    </location>
</feature>
<dbReference type="PANTHER" id="PTHR30126:SF77">
    <property type="entry name" value="TRANSCRIPTIONAL REGULATORY PROTEIN"/>
    <property type="match status" value="1"/>
</dbReference>
<dbReference type="OrthoDB" id="9803735at2"/>
<dbReference type="InterPro" id="IPR036390">
    <property type="entry name" value="WH_DNA-bd_sf"/>
</dbReference>
<dbReference type="Gene3D" id="1.10.10.10">
    <property type="entry name" value="Winged helix-like DNA-binding domain superfamily/Winged helix DNA-binding domain"/>
    <property type="match status" value="1"/>
</dbReference>
<dbReference type="SUPFAM" id="SSF46785">
    <property type="entry name" value="Winged helix' DNA-binding domain"/>
    <property type="match status" value="1"/>
</dbReference>
<dbReference type="SUPFAM" id="SSF53850">
    <property type="entry name" value="Periplasmic binding protein-like II"/>
    <property type="match status" value="1"/>
</dbReference>
<comment type="similarity">
    <text evidence="1">Belongs to the LysR transcriptional regulatory family.</text>
</comment>
<dbReference type="Pfam" id="PF03466">
    <property type="entry name" value="LysR_substrate"/>
    <property type="match status" value="1"/>
</dbReference>
<keyword evidence="4" id="KW-0804">Transcription</keyword>
<reference evidence="6 7" key="1">
    <citation type="submission" date="2017-08" db="EMBL/GenBank/DDBJ databases">
        <authorList>
            <person name="Park S.-J."/>
            <person name="Kim H."/>
        </authorList>
    </citation>
    <scope>NUCLEOTIDE SEQUENCE [LARGE SCALE GENOMIC DNA]</scope>
    <source>
        <strain evidence="7">ye3</strain>
    </source>
</reference>
<dbReference type="AlphaFoldDB" id="A0A410GG92"/>
<evidence type="ECO:0000256" key="1">
    <source>
        <dbReference type="ARBA" id="ARBA00009437"/>
    </source>
</evidence>
<keyword evidence="7" id="KW-1185">Reference proteome</keyword>
<evidence type="ECO:0000313" key="6">
    <source>
        <dbReference type="EMBL" id="QAA95298.1"/>
    </source>
</evidence>
<dbReference type="GO" id="GO:0003700">
    <property type="term" value="F:DNA-binding transcription factor activity"/>
    <property type="evidence" value="ECO:0007669"/>
    <property type="project" value="InterPro"/>
</dbReference>
<sequence>MITLKNLETFVWVVRLGGFGHTAKRLNTTQSAVSQRIAQLESTIGMPLIDRQPRRTVVTPKGRELLPYAEQMLRLQSEIQHTVGTSDTLRGHIRLGVAETIAHTQLVGLVQKMQTVYPSVVVDIEVDVSANLRDSLLRGDLDMIIPSMPILAPNVRNHDYVRYPMAWVAPPSLPLPAGRITLKDIAQFPIITYSKVTHPYQGLRDMFVRAGIADFKLYGNTSLSAIARMCAGGIGVSVMPPTIIQSELKSGELRIVDVVDGQLEDLQFTISYVLSADAYLLEAIARLALDHR</sequence>
<dbReference type="InterPro" id="IPR036388">
    <property type="entry name" value="WH-like_DNA-bd_sf"/>
</dbReference>
<dbReference type="PRINTS" id="PR00039">
    <property type="entry name" value="HTHLYSR"/>
</dbReference>
<keyword evidence="3" id="KW-0238">DNA-binding</keyword>
<proteinExistence type="inferred from homology"/>
<evidence type="ECO:0000259" key="5">
    <source>
        <dbReference type="PROSITE" id="PS50931"/>
    </source>
</evidence>
<evidence type="ECO:0000256" key="3">
    <source>
        <dbReference type="ARBA" id="ARBA00023125"/>
    </source>
</evidence>
<evidence type="ECO:0000256" key="4">
    <source>
        <dbReference type="ARBA" id="ARBA00023163"/>
    </source>
</evidence>
<dbReference type="GO" id="GO:0000976">
    <property type="term" value="F:transcription cis-regulatory region binding"/>
    <property type="evidence" value="ECO:0007669"/>
    <property type="project" value="TreeGrafter"/>
</dbReference>
<dbReference type="FunFam" id="1.10.10.10:FF:000001">
    <property type="entry name" value="LysR family transcriptional regulator"/>
    <property type="match status" value="1"/>
</dbReference>
<gene>
    <name evidence="6" type="ORF">CKA81_16580</name>
</gene>
<evidence type="ECO:0000256" key="2">
    <source>
        <dbReference type="ARBA" id="ARBA00023015"/>
    </source>
</evidence>
<dbReference type="InterPro" id="IPR000847">
    <property type="entry name" value="LysR_HTH_N"/>
</dbReference>
<keyword evidence="2" id="KW-0805">Transcription regulation</keyword>
<name>A0A410GG92_9BURK</name>
<dbReference type="EMBL" id="CP022987">
    <property type="protein sequence ID" value="QAA95298.1"/>
    <property type="molecule type" value="Genomic_DNA"/>
</dbReference>
<evidence type="ECO:0000313" key="7">
    <source>
        <dbReference type="Proteomes" id="UP000283474"/>
    </source>
</evidence>
<dbReference type="Pfam" id="PF00126">
    <property type="entry name" value="HTH_1"/>
    <property type="match status" value="1"/>
</dbReference>
<dbReference type="PANTHER" id="PTHR30126">
    <property type="entry name" value="HTH-TYPE TRANSCRIPTIONAL REGULATOR"/>
    <property type="match status" value="1"/>
</dbReference>
<dbReference type="PROSITE" id="PS50931">
    <property type="entry name" value="HTH_LYSR"/>
    <property type="match status" value="1"/>
</dbReference>
<dbReference type="CDD" id="cd05466">
    <property type="entry name" value="PBP2_LTTR_substrate"/>
    <property type="match status" value="1"/>
</dbReference>
<dbReference type="Gene3D" id="3.40.190.10">
    <property type="entry name" value="Periplasmic binding protein-like II"/>
    <property type="match status" value="2"/>
</dbReference>
<dbReference type="InterPro" id="IPR005119">
    <property type="entry name" value="LysR_subst-bd"/>
</dbReference>
<organism evidence="6 7">
    <name type="scientific">Pollutimonas thiosulfatoxidans</name>
    <dbReference type="NCBI Taxonomy" id="2028345"/>
    <lineage>
        <taxon>Bacteria</taxon>
        <taxon>Pseudomonadati</taxon>
        <taxon>Pseudomonadota</taxon>
        <taxon>Betaproteobacteria</taxon>
        <taxon>Burkholderiales</taxon>
        <taxon>Alcaligenaceae</taxon>
        <taxon>Pollutimonas</taxon>
    </lineage>
</organism>